<keyword evidence="1" id="KW-0472">Membrane</keyword>
<evidence type="ECO:0000313" key="2">
    <source>
        <dbReference type="EMBL" id="KKP30569.1"/>
    </source>
</evidence>
<sequence>MEKDIKKNKKFFTYNNKEGGFLKLIIFLVIALFLMKYFKINASDIINWIKDLFISILN</sequence>
<feature type="transmembrane region" description="Helical" evidence="1">
    <location>
        <begin position="21"/>
        <end position="38"/>
    </location>
</feature>
<dbReference type="Proteomes" id="UP000034934">
    <property type="component" value="Unassembled WGS sequence"/>
</dbReference>
<accession>A0A0F9YFS0</accession>
<proteinExistence type="predicted"/>
<evidence type="ECO:0000313" key="3">
    <source>
        <dbReference type="Proteomes" id="UP000034934"/>
    </source>
</evidence>
<protein>
    <submittedName>
        <fullName evidence="2">Uncharacterized protein</fullName>
    </submittedName>
</protein>
<gene>
    <name evidence="2" type="ORF">UR19_C0002G0090</name>
</gene>
<keyword evidence="1" id="KW-0812">Transmembrane</keyword>
<comment type="caution">
    <text evidence="2">The sequence shown here is derived from an EMBL/GenBank/DDBJ whole genome shotgun (WGS) entry which is preliminary data.</text>
</comment>
<name>A0A0F9YFS0_9BACT</name>
<evidence type="ECO:0000256" key="1">
    <source>
        <dbReference type="SAM" id="Phobius"/>
    </source>
</evidence>
<keyword evidence="1" id="KW-1133">Transmembrane helix</keyword>
<dbReference type="AlphaFoldDB" id="A0A0F9YFS0"/>
<organism evidence="2 3">
    <name type="scientific">Candidatus Nomurabacteria bacterium GW2011_GWF1_31_48</name>
    <dbReference type="NCBI Taxonomy" id="1618767"/>
    <lineage>
        <taxon>Bacteria</taxon>
        <taxon>Candidatus Nomuraibacteriota</taxon>
    </lineage>
</organism>
<dbReference type="EMBL" id="LBOG01000002">
    <property type="protein sequence ID" value="KKP30569.1"/>
    <property type="molecule type" value="Genomic_DNA"/>
</dbReference>
<reference evidence="2 3" key="1">
    <citation type="journal article" date="2015" name="Nature">
        <title>rRNA introns, odd ribosomes, and small enigmatic genomes across a large radiation of phyla.</title>
        <authorList>
            <person name="Brown C.T."/>
            <person name="Hug L.A."/>
            <person name="Thomas B.C."/>
            <person name="Sharon I."/>
            <person name="Castelle C.J."/>
            <person name="Singh A."/>
            <person name="Wilkins M.J."/>
            <person name="Williams K.H."/>
            <person name="Banfield J.F."/>
        </authorList>
    </citation>
    <scope>NUCLEOTIDE SEQUENCE [LARGE SCALE GENOMIC DNA]</scope>
</reference>